<dbReference type="AlphaFoldDB" id="A0A366CW69"/>
<dbReference type="EMBL" id="QNRE01000025">
    <property type="protein sequence ID" value="RBO82081.1"/>
    <property type="molecule type" value="Genomic_DNA"/>
</dbReference>
<gene>
    <name evidence="1" type="ORF">DFR74_12536</name>
</gene>
<evidence type="ECO:0000313" key="1">
    <source>
        <dbReference type="EMBL" id="RBO82081.1"/>
    </source>
</evidence>
<dbReference type="Proteomes" id="UP000252586">
    <property type="component" value="Unassembled WGS sequence"/>
</dbReference>
<organism evidence="1 2">
    <name type="scientific">Nocardia puris</name>
    <dbReference type="NCBI Taxonomy" id="208602"/>
    <lineage>
        <taxon>Bacteria</taxon>
        <taxon>Bacillati</taxon>
        <taxon>Actinomycetota</taxon>
        <taxon>Actinomycetes</taxon>
        <taxon>Mycobacteriales</taxon>
        <taxon>Nocardiaceae</taxon>
        <taxon>Nocardia</taxon>
    </lineage>
</organism>
<name>A0A366CW69_9NOCA</name>
<accession>A0A366CW69</accession>
<reference evidence="1 2" key="1">
    <citation type="submission" date="2018-06" db="EMBL/GenBank/DDBJ databases">
        <title>Genomic Encyclopedia of Type Strains, Phase IV (KMG-IV): sequencing the most valuable type-strain genomes for metagenomic binning, comparative biology and taxonomic classification.</title>
        <authorList>
            <person name="Goeker M."/>
        </authorList>
    </citation>
    <scope>NUCLEOTIDE SEQUENCE [LARGE SCALE GENOMIC DNA]</scope>
    <source>
        <strain evidence="1 2">DSM 44599</strain>
    </source>
</reference>
<keyword evidence="2" id="KW-1185">Reference proteome</keyword>
<evidence type="ECO:0000313" key="2">
    <source>
        <dbReference type="Proteomes" id="UP000252586"/>
    </source>
</evidence>
<protein>
    <submittedName>
        <fullName evidence="1">Uncharacterized protein</fullName>
    </submittedName>
</protein>
<sequence>MLSTLSAIANAVDLGEVARGVLIILGAIVDGLL</sequence>
<comment type="caution">
    <text evidence="1">The sequence shown here is derived from an EMBL/GenBank/DDBJ whole genome shotgun (WGS) entry which is preliminary data.</text>
</comment>
<proteinExistence type="predicted"/>